<evidence type="ECO:0000313" key="3">
    <source>
        <dbReference type="Proteomes" id="UP000198518"/>
    </source>
</evidence>
<dbReference type="OrthoDB" id="199137at2157"/>
<dbReference type="Pfam" id="PF18545">
    <property type="entry name" value="HalOD1"/>
    <property type="match status" value="1"/>
</dbReference>
<feature type="domain" description="Halobacterial output" evidence="1">
    <location>
        <begin position="37"/>
        <end position="100"/>
    </location>
</feature>
<evidence type="ECO:0000259" key="1">
    <source>
        <dbReference type="Pfam" id="PF18545"/>
    </source>
</evidence>
<dbReference type="InterPro" id="IPR040624">
    <property type="entry name" value="HalOD1"/>
</dbReference>
<keyword evidence="3" id="KW-1185">Reference proteome</keyword>
<dbReference type="RefSeq" id="WP_089669676.1">
    <property type="nucleotide sequence ID" value="NZ_FOJA01000001.1"/>
</dbReference>
<proteinExistence type="predicted"/>
<sequence>MRDDEPSGTDADVDVDVDENGILQFGIEPDPQTAEYDLLTVLADHEDIEMDDLPSLYSVVDQFVGGMFDDPPSESAQLEMTFSYAGYRITVTPGGHVTMVPVKDSMGEATDA</sequence>
<evidence type="ECO:0000313" key="2">
    <source>
        <dbReference type="EMBL" id="SEW24620.1"/>
    </source>
</evidence>
<dbReference type="AlphaFoldDB" id="A0A1I0QCJ5"/>
<gene>
    <name evidence="2" type="ORF">SAMN04487945_2474</name>
</gene>
<dbReference type="EMBL" id="FOJA01000001">
    <property type="protein sequence ID" value="SEW24620.1"/>
    <property type="molecule type" value="Genomic_DNA"/>
</dbReference>
<dbReference type="Proteomes" id="UP000198518">
    <property type="component" value="Unassembled WGS sequence"/>
</dbReference>
<protein>
    <recommendedName>
        <fullName evidence="1">Halobacterial output domain-containing protein</fullName>
    </recommendedName>
</protein>
<accession>A0A1I0QCJ5</accession>
<name>A0A1I0QCJ5_9EURY</name>
<organism evidence="2 3">
    <name type="scientific">Halobacterium jilantaiense</name>
    <dbReference type="NCBI Taxonomy" id="355548"/>
    <lineage>
        <taxon>Archaea</taxon>
        <taxon>Methanobacteriati</taxon>
        <taxon>Methanobacteriota</taxon>
        <taxon>Stenosarchaea group</taxon>
        <taxon>Halobacteria</taxon>
        <taxon>Halobacteriales</taxon>
        <taxon>Halobacteriaceae</taxon>
        <taxon>Halobacterium</taxon>
    </lineage>
</organism>
<reference evidence="2 3" key="1">
    <citation type="submission" date="2016-10" db="EMBL/GenBank/DDBJ databases">
        <authorList>
            <person name="de Groot N.N."/>
        </authorList>
    </citation>
    <scope>NUCLEOTIDE SEQUENCE [LARGE SCALE GENOMIC DNA]</scope>
    <source>
        <strain evidence="2 3">CGMCC 1.5337</strain>
    </source>
</reference>